<comment type="caution">
    <text evidence="2">The sequence shown here is derived from an EMBL/GenBank/DDBJ whole genome shotgun (WGS) entry which is preliminary data.</text>
</comment>
<proteinExistence type="predicted"/>
<evidence type="ECO:0000313" key="2">
    <source>
        <dbReference type="EMBL" id="GHP05200.1"/>
    </source>
</evidence>
<feature type="compositionally biased region" description="Basic and acidic residues" evidence="1">
    <location>
        <begin position="131"/>
        <end position="145"/>
    </location>
</feature>
<feature type="region of interest" description="Disordered" evidence="1">
    <location>
        <begin position="130"/>
        <end position="249"/>
    </location>
</feature>
<reference evidence="2" key="1">
    <citation type="submission" date="2020-10" db="EMBL/GenBank/DDBJ databases">
        <title>Unveiling of a novel bifunctional photoreceptor, Dualchrome1, isolated from a cosmopolitan green alga.</title>
        <authorList>
            <person name="Suzuki S."/>
            <person name="Kawachi M."/>
        </authorList>
    </citation>
    <scope>NUCLEOTIDE SEQUENCE</scope>
    <source>
        <strain evidence="2">NIES 2893</strain>
    </source>
</reference>
<protein>
    <submittedName>
        <fullName evidence="2">Uncharacterized protein</fullName>
    </submittedName>
</protein>
<dbReference type="AlphaFoldDB" id="A0A830HHF4"/>
<feature type="compositionally biased region" description="Low complexity" evidence="1">
    <location>
        <begin position="221"/>
        <end position="249"/>
    </location>
</feature>
<sequence length="306" mass="32136">MSTPLSPFWSVTHRITWHTLSTSTAASITVTPSETTSGGGGPNALLITWGASGRKNIPTGDIVDVDVTDFGDVEITLKDGETVAIGVPEGDVEMWCKAIQALLTTKTPSADNVVEVNTLAQDMHKNIQLKNNDERACTAPPKEDDNGGDDETTTTTTSSVKKRTSLFEGNINNNNNNNNAQVNNTPESVKKRASLFEGESPTKPLFPKSQTATPVSPPPAAAAVRSPPAPSPAATSSPPKPPAVAAAAGSAKAKAEMFAKLAEAPKTPEFKKTFVKQHNAATEGKYAKRTTFGAPPPPKRSLADLP</sequence>
<dbReference type="EMBL" id="BNJQ01000009">
    <property type="protein sequence ID" value="GHP05200.1"/>
    <property type="molecule type" value="Genomic_DNA"/>
</dbReference>
<evidence type="ECO:0000256" key="1">
    <source>
        <dbReference type="SAM" id="MobiDB-lite"/>
    </source>
</evidence>
<name>A0A830HHF4_9CHLO</name>
<feature type="compositionally biased region" description="Low complexity" evidence="1">
    <location>
        <begin position="170"/>
        <end position="184"/>
    </location>
</feature>
<organism evidence="2 3">
    <name type="scientific">Pycnococcus provasolii</name>
    <dbReference type="NCBI Taxonomy" id="41880"/>
    <lineage>
        <taxon>Eukaryota</taxon>
        <taxon>Viridiplantae</taxon>
        <taxon>Chlorophyta</taxon>
        <taxon>Pseudoscourfieldiophyceae</taxon>
        <taxon>Pseudoscourfieldiales</taxon>
        <taxon>Pycnococcaceae</taxon>
        <taxon>Pycnococcus</taxon>
    </lineage>
</organism>
<feature type="region of interest" description="Disordered" evidence="1">
    <location>
        <begin position="280"/>
        <end position="306"/>
    </location>
</feature>
<dbReference type="Proteomes" id="UP000660262">
    <property type="component" value="Unassembled WGS sequence"/>
</dbReference>
<evidence type="ECO:0000313" key="3">
    <source>
        <dbReference type="Proteomes" id="UP000660262"/>
    </source>
</evidence>
<accession>A0A830HHF4</accession>
<gene>
    <name evidence="2" type="ORF">PPROV_000395200</name>
</gene>
<keyword evidence="3" id="KW-1185">Reference proteome</keyword>